<name>A0ABX9C998_9ACTN</name>
<protein>
    <submittedName>
        <fullName evidence="1">Uncharacterized protein</fullName>
    </submittedName>
</protein>
<keyword evidence="2" id="KW-1185">Reference proteome</keyword>
<evidence type="ECO:0000313" key="2">
    <source>
        <dbReference type="Proteomes" id="UP000249334"/>
    </source>
</evidence>
<sequence length="104" mass="11189">MRATPPALLDGAHVQMFANLGPGQSPTGAVRHSISNFAEVVAHLAIARYADAGEAYLFYCSQKWEVLTDTWHPTESDAVTQAECEFGPVTFVRVAPESPGDLEA</sequence>
<accession>A0ABX9C998</accession>
<dbReference type="RefSeq" id="WP_112672607.1">
    <property type="nucleotide sequence ID" value="NZ_PXXW01000065.1"/>
</dbReference>
<evidence type="ECO:0000313" key="1">
    <source>
        <dbReference type="EMBL" id="RAN92221.1"/>
    </source>
</evidence>
<dbReference type="EMBL" id="PXXW01000065">
    <property type="protein sequence ID" value="RAN92221.1"/>
    <property type="molecule type" value="Genomic_DNA"/>
</dbReference>
<reference evidence="1 2" key="1">
    <citation type="submission" date="2018-03" db="EMBL/GenBank/DDBJ databases">
        <title>Genomic framework for the identification of Micromonospora saelicesensis and Micromonospora noduli.</title>
        <authorList>
            <person name="Riesco R."/>
            <person name="Trujillo M.E."/>
        </authorList>
    </citation>
    <scope>NUCLEOTIDE SEQUENCE [LARGE SCALE GENOMIC DNA]</scope>
    <source>
        <strain evidence="1 2">GAR05</strain>
    </source>
</reference>
<dbReference type="Proteomes" id="UP000249334">
    <property type="component" value="Unassembled WGS sequence"/>
</dbReference>
<organism evidence="1 2">
    <name type="scientific">Micromonospora saelicesensis</name>
    <dbReference type="NCBI Taxonomy" id="285676"/>
    <lineage>
        <taxon>Bacteria</taxon>
        <taxon>Bacillati</taxon>
        <taxon>Actinomycetota</taxon>
        <taxon>Actinomycetes</taxon>
        <taxon>Micromonosporales</taxon>
        <taxon>Micromonosporaceae</taxon>
        <taxon>Micromonospora</taxon>
    </lineage>
</organism>
<proteinExistence type="predicted"/>
<gene>
    <name evidence="1" type="ORF">GAR05_06384</name>
</gene>
<comment type="caution">
    <text evidence="1">The sequence shown here is derived from an EMBL/GenBank/DDBJ whole genome shotgun (WGS) entry which is preliminary data.</text>
</comment>